<dbReference type="Pfam" id="PF02036">
    <property type="entry name" value="SCP2"/>
    <property type="match status" value="1"/>
</dbReference>
<gene>
    <name evidence="2" type="ORF">RUA8715_00106</name>
</gene>
<dbReference type="SUPFAM" id="SSF55718">
    <property type="entry name" value="SCP-like"/>
    <property type="match status" value="1"/>
</dbReference>
<evidence type="ECO:0000259" key="1">
    <source>
        <dbReference type="Pfam" id="PF02036"/>
    </source>
</evidence>
<dbReference type="AlphaFoldDB" id="A0A238JRS6"/>
<protein>
    <submittedName>
        <fullName evidence="2">SCP-2 sterol transfer family protein</fullName>
    </submittedName>
</protein>
<dbReference type="EMBL" id="FXYG01000001">
    <property type="protein sequence ID" value="SMX33153.1"/>
    <property type="molecule type" value="Genomic_DNA"/>
</dbReference>
<keyword evidence="3" id="KW-1185">Reference proteome</keyword>
<organism evidence="2 3">
    <name type="scientific">Ruegeria arenilitoris</name>
    <dbReference type="NCBI Taxonomy" id="1173585"/>
    <lineage>
        <taxon>Bacteria</taxon>
        <taxon>Pseudomonadati</taxon>
        <taxon>Pseudomonadota</taxon>
        <taxon>Alphaproteobacteria</taxon>
        <taxon>Rhodobacterales</taxon>
        <taxon>Roseobacteraceae</taxon>
        <taxon>Ruegeria</taxon>
    </lineage>
</organism>
<sequence length="178" mass="19639">MQHMVSPTQTTNRPKPPGQAIVSRLACLAVQPILARVVRRVAQEHPALFARLGPYQNADFLIDLIELPFALHLRPDPQNLSFRAVPRSMLPDATAVIRGRFLLLLELVDAEQDGDAAFFSRDLEITGDTEAVVRLRNALDDMDGSIAQEAADMFGPPGRAILSRLRRNYQEVEGATAS</sequence>
<evidence type="ECO:0000313" key="2">
    <source>
        <dbReference type="EMBL" id="SMX33153.1"/>
    </source>
</evidence>
<dbReference type="InterPro" id="IPR003033">
    <property type="entry name" value="SCP2_sterol-bd_dom"/>
</dbReference>
<dbReference type="RefSeq" id="WP_377180008.1">
    <property type="nucleotide sequence ID" value="NZ_JBHTJJ010000001.1"/>
</dbReference>
<dbReference type="InterPro" id="IPR036527">
    <property type="entry name" value="SCP2_sterol-bd_dom_sf"/>
</dbReference>
<dbReference type="Proteomes" id="UP000202485">
    <property type="component" value="Unassembled WGS sequence"/>
</dbReference>
<feature type="domain" description="SCP2" evidence="1">
    <location>
        <begin position="57"/>
        <end position="140"/>
    </location>
</feature>
<name>A0A238JRS6_9RHOB</name>
<proteinExistence type="predicted"/>
<accession>A0A238JRS6</accession>
<evidence type="ECO:0000313" key="3">
    <source>
        <dbReference type="Proteomes" id="UP000202485"/>
    </source>
</evidence>
<reference evidence="3" key="1">
    <citation type="submission" date="2017-05" db="EMBL/GenBank/DDBJ databases">
        <authorList>
            <person name="Rodrigo-Torres L."/>
            <person name="Arahal R. D."/>
            <person name="Lucena T."/>
        </authorList>
    </citation>
    <scope>NUCLEOTIDE SEQUENCE [LARGE SCALE GENOMIC DNA]</scope>
    <source>
        <strain evidence="3">CECT 8715</strain>
    </source>
</reference>